<comment type="caution">
    <text evidence="2">The sequence shown here is derived from an EMBL/GenBank/DDBJ whole genome shotgun (WGS) entry which is preliminary data.</text>
</comment>
<dbReference type="SUPFAM" id="SSF51197">
    <property type="entry name" value="Clavaminate synthase-like"/>
    <property type="match status" value="1"/>
</dbReference>
<sequence>MSPITPTAEELSAGKLSPESLYAAINSFHRDGFLVLERVEDPKVISGIKEVLLTEGEEIQKASHEAERLKPTGNFLQGPPSHLPELQSHRLHKNPFVLQVLNAYLGARPQFVYTCGNNATKRGTERQKVHTGESETSAWFSSEEDR</sequence>
<evidence type="ECO:0000313" key="3">
    <source>
        <dbReference type="Proteomes" id="UP001388673"/>
    </source>
</evidence>
<dbReference type="RefSeq" id="XP_066804407.1">
    <property type="nucleotide sequence ID" value="XM_066944484.1"/>
</dbReference>
<feature type="compositionally biased region" description="Basic and acidic residues" evidence="1">
    <location>
        <begin position="122"/>
        <end position="133"/>
    </location>
</feature>
<name>A0AAW0Z1X1_9TREE</name>
<feature type="region of interest" description="Disordered" evidence="1">
    <location>
        <begin position="122"/>
        <end position="146"/>
    </location>
</feature>
<dbReference type="Gene3D" id="2.60.120.620">
    <property type="entry name" value="q2cbj1_9rhob like domain"/>
    <property type="match status" value="1"/>
</dbReference>
<dbReference type="AlphaFoldDB" id="A0AAW0Z1X1"/>
<keyword evidence="3" id="KW-1185">Reference proteome</keyword>
<dbReference type="Proteomes" id="UP001388673">
    <property type="component" value="Unassembled WGS sequence"/>
</dbReference>
<dbReference type="GeneID" id="92178616"/>
<dbReference type="EMBL" id="JBCAWK010000003">
    <property type="protein sequence ID" value="KAK8864111.1"/>
    <property type="molecule type" value="Genomic_DNA"/>
</dbReference>
<gene>
    <name evidence="2" type="ORF">IAR55_001357</name>
</gene>
<evidence type="ECO:0008006" key="4">
    <source>
        <dbReference type="Google" id="ProtNLM"/>
    </source>
</evidence>
<evidence type="ECO:0000256" key="1">
    <source>
        <dbReference type="SAM" id="MobiDB-lite"/>
    </source>
</evidence>
<organism evidence="2 3">
    <name type="scientific">Kwoniella newhampshirensis</name>
    <dbReference type="NCBI Taxonomy" id="1651941"/>
    <lineage>
        <taxon>Eukaryota</taxon>
        <taxon>Fungi</taxon>
        <taxon>Dikarya</taxon>
        <taxon>Basidiomycota</taxon>
        <taxon>Agaricomycotina</taxon>
        <taxon>Tremellomycetes</taxon>
        <taxon>Tremellales</taxon>
        <taxon>Cryptococcaceae</taxon>
        <taxon>Kwoniella</taxon>
    </lineage>
</organism>
<dbReference type="KEGG" id="kne:92178616"/>
<proteinExistence type="predicted"/>
<accession>A0AAW0Z1X1</accession>
<reference evidence="2 3" key="1">
    <citation type="journal article" date="2024" name="bioRxiv">
        <title>Comparative genomics of Cryptococcus and Kwoniella reveals pathogenesis evolution and contrasting karyotype dynamics via intercentromeric recombination or chromosome fusion.</title>
        <authorList>
            <person name="Coelho M.A."/>
            <person name="David-Palma M."/>
            <person name="Shea T."/>
            <person name="Bowers K."/>
            <person name="McGinley-Smith S."/>
            <person name="Mohammad A.W."/>
            <person name="Gnirke A."/>
            <person name="Yurkov A.M."/>
            <person name="Nowrousian M."/>
            <person name="Sun S."/>
            <person name="Cuomo C.A."/>
            <person name="Heitman J."/>
        </authorList>
    </citation>
    <scope>NUCLEOTIDE SEQUENCE [LARGE SCALE GENOMIC DNA]</scope>
    <source>
        <strain evidence="2 3">CBS 13917</strain>
    </source>
</reference>
<evidence type="ECO:0000313" key="2">
    <source>
        <dbReference type="EMBL" id="KAK8864111.1"/>
    </source>
</evidence>
<protein>
    <recommendedName>
        <fullName evidence="4">Phytanoyl-CoA dioxygenase</fullName>
    </recommendedName>
</protein>